<evidence type="ECO:0000313" key="1">
    <source>
        <dbReference type="EMBL" id="MBO2006955.1"/>
    </source>
</evidence>
<dbReference type="EMBL" id="JAGETR010000078">
    <property type="protein sequence ID" value="MBO2006955.1"/>
    <property type="molecule type" value="Genomic_DNA"/>
</dbReference>
<feature type="non-terminal residue" evidence="1">
    <location>
        <position position="1"/>
    </location>
</feature>
<organism evidence="1">
    <name type="scientific">Serratia marcescens</name>
    <dbReference type="NCBI Taxonomy" id="615"/>
    <lineage>
        <taxon>Bacteria</taxon>
        <taxon>Pseudomonadati</taxon>
        <taxon>Pseudomonadota</taxon>
        <taxon>Gammaproteobacteria</taxon>
        <taxon>Enterobacterales</taxon>
        <taxon>Yersiniaceae</taxon>
        <taxon>Serratia</taxon>
    </lineage>
</organism>
<comment type="caution">
    <text evidence="1">The sequence shown here is derived from an EMBL/GenBank/DDBJ whole genome shotgun (WGS) entry which is preliminary data.</text>
</comment>
<gene>
    <name evidence="1" type="ORF">J4732_12950</name>
</gene>
<dbReference type="AlphaFoldDB" id="A0A939SUP5"/>
<protein>
    <submittedName>
        <fullName evidence="1">Uncharacterized protein</fullName>
    </submittedName>
</protein>
<reference evidence="1" key="1">
    <citation type="submission" date="2021-03" db="EMBL/GenBank/DDBJ databases">
        <title>Molecular epidemiology and mechanisms of colistin and carbapenem resistance in Enterobacteriaceae from clinical isolates, the environment and porcine samples in Pretoria, South Africa.</title>
        <authorList>
            <person name="Bogoshi D."/>
            <person name="Mbelle N.M."/>
            <person name="Naidoo V."/>
            <person name="Osei Sekyere J."/>
        </authorList>
    </citation>
    <scope>NUCLEOTIDE SEQUENCE</scope>
    <source>
        <strain evidence="1">C080</strain>
    </source>
</reference>
<name>A0A939SUP5_SERMA</name>
<accession>A0A939SUP5</accession>
<sequence length="78" mass="8085">HFWSEPAVSIAPPRPLGVVLTLRAVLGLDGTGQRAVPSSATPRSASTLNLRMDNDLLGGTGRDQGYSNGILATLVSLT</sequence>
<proteinExistence type="predicted"/>